<dbReference type="Proteomes" id="UP001586593">
    <property type="component" value="Unassembled WGS sequence"/>
</dbReference>
<dbReference type="PANTHER" id="PTHR38790">
    <property type="entry name" value="2EXR DOMAIN-CONTAINING PROTEIN-RELATED"/>
    <property type="match status" value="1"/>
</dbReference>
<dbReference type="EMBL" id="JAZHXJ010000130">
    <property type="protein sequence ID" value="KAL1872813.1"/>
    <property type="molecule type" value="Genomic_DNA"/>
</dbReference>
<feature type="domain" description="DUF7730" evidence="1">
    <location>
        <begin position="8"/>
        <end position="189"/>
    </location>
</feature>
<dbReference type="InterPro" id="IPR056632">
    <property type="entry name" value="DUF7730"/>
</dbReference>
<evidence type="ECO:0000313" key="2">
    <source>
        <dbReference type="EMBL" id="KAL1872813.1"/>
    </source>
</evidence>
<gene>
    <name evidence="2" type="ORF">VTK73DRAFT_1284</name>
</gene>
<proteinExistence type="predicted"/>
<sequence>MGPAKLSDSLLLRLPVEVREMVLLELLDDGGQKTVCIRNATRKRIEDAPSCLRSRYWVMEKSIHHRCYETTYVHAATEADGASGTDSRTVPRLHTAILAVNHQLYYEGARLLYGKHAFDFGPDIEAVAPFFQDRTPYCRSLITDVSVYKPSPTRWSSTGGHCSDRHEWARACQSLASQSSIRRLRLVVEAANPDRVAAAVAADSDLEGPRELSESDVHLLTLIRHECLDWVAEVAKLRGLEDLEVVPDVQPCPMPKSMSMIVFAALSNSIEKGLTTYLKKRVCIPA</sequence>
<evidence type="ECO:0000259" key="1">
    <source>
        <dbReference type="Pfam" id="PF24864"/>
    </source>
</evidence>
<dbReference type="Pfam" id="PF24864">
    <property type="entry name" value="DUF7730"/>
    <property type="match status" value="1"/>
</dbReference>
<comment type="caution">
    <text evidence="2">The sequence shown here is derived from an EMBL/GenBank/DDBJ whole genome shotgun (WGS) entry which is preliminary data.</text>
</comment>
<name>A0ABR3XA44_9PEZI</name>
<organism evidence="2 3">
    <name type="scientific">Phialemonium thermophilum</name>
    <dbReference type="NCBI Taxonomy" id="223376"/>
    <lineage>
        <taxon>Eukaryota</taxon>
        <taxon>Fungi</taxon>
        <taxon>Dikarya</taxon>
        <taxon>Ascomycota</taxon>
        <taxon>Pezizomycotina</taxon>
        <taxon>Sordariomycetes</taxon>
        <taxon>Sordariomycetidae</taxon>
        <taxon>Cephalothecales</taxon>
        <taxon>Cephalothecaceae</taxon>
        <taxon>Phialemonium</taxon>
    </lineage>
</organism>
<evidence type="ECO:0000313" key="3">
    <source>
        <dbReference type="Proteomes" id="UP001586593"/>
    </source>
</evidence>
<keyword evidence="3" id="KW-1185">Reference proteome</keyword>
<protein>
    <recommendedName>
        <fullName evidence="1">DUF7730 domain-containing protein</fullName>
    </recommendedName>
</protein>
<accession>A0ABR3XA44</accession>
<reference evidence="2 3" key="1">
    <citation type="journal article" date="2024" name="Commun. Biol.">
        <title>Comparative genomic analysis of thermophilic fungi reveals convergent evolutionary adaptations and gene losses.</title>
        <authorList>
            <person name="Steindorff A.S."/>
            <person name="Aguilar-Pontes M.V."/>
            <person name="Robinson A.J."/>
            <person name="Andreopoulos B."/>
            <person name="LaButti K."/>
            <person name="Kuo A."/>
            <person name="Mondo S."/>
            <person name="Riley R."/>
            <person name="Otillar R."/>
            <person name="Haridas S."/>
            <person name="Lipzen A."/>
            <person name="Grimwood J."/>
            <person name="Schmutz J."/>
            <person name="Clum A."/>
            <person name="Reid I.D."/>
            <person name="Moisan M.C."/>
            <person name="Butler G."/>
            <person name="Nguyen T.T.M."/>
            <person name="Dewar K."/>
            <person name="Conant G."/>
            <person name="Drula E."/>
            <person name="Henrissat B."/>
            <person name="Hansel C."/>
            <person name="Singer S."/>
            <person name="Hutchinson M.I."/>
            <person name="de Vries R.P."/>
            <person name="Natvig D.O."/>
            <person name="Powell A.J."/>
            <person name="Tsang A."/>
            <person name="Grigoriev I.V."/>
        </authorList>
    </citation>
    <scope>NUCLEOTIDE SEQUENCE [LARGE SCALE GENOMIC DNA]</scope>
    <source>
        <strain evidence="2 3">ATCC 24622</strain>
    </source>
</reference>